<dbReference type="SUPFAM" id="SSF53335">
    <property type="entry name" value="S-adenosyl-L-methionine-dependent methyltransferases"/>
    <property type="match status" value="1"/>
</dbReference>
<dbReference type="InterPro" id="IPR018773">
    <property type="entry name" value="MeTrfase_reg_dom_prd"/>
</dbReference>
<evidence type="ECO:0000259" key="2">
    <source>
        <dbReference type="Pfam" id="PF13847"/>
    </source>
</evidence>
<gene>
    <name evidence="3" type="ORF">CJ668_02190</name>
</gene>
<dbReference type="InterPro" id="IPR025714">
    <property type="entry name" value="Methyltranfer_dom"/>
</dbReference>
<dbReference type="Pfam" id="PF10119">
    <property type="entry name" value="MethyTransf_Reg"/>
    <property type="match status" value="1"/>
</dbReference>
<dbReference type="Proteomes" id="UP000238811">
    <property type="component" value="Unassembled WGS sequence"/>
</dbReference>
<dbReference type="EMBL" id="NXGD01000002">
    <property type="protein sequence ID" value="PRN01298.1"/>
    <property type="molecule type" value="Genomic_DNA"/>
</dbReference>
<comment type="caution">
    <text evidence="3">The sequence shown here is derived from an EMBL/GenBank/DDBJ whole genome shotgun (WGS) entry which is preliminary data.</text>
</comment>
<dbReference type="GO" id="GO:0032259">
    <property type="term" value="P:methylation"/>
    <property type="evidence" value="ECO:0007669"/>
    <property type="project" value="UniProtKB-KW"/>
</dbReference>
<protein>
    <submittedName>
        <fullName evidence="3">SAM-dependent methyltransferase</fullName>
    </submittedName>
</protein>
<evidence type="ECO:0000313" key="4">
    <source>
        <dbReference type="Proteomes" id="UP000238811"/>
    </source>
</evidence>
<dbReference type="PANTHER" id="PTHR45128:SF1">
    <property type="entry name" value="S-ADENOSYLMETHIONINE-DEPENDENT METHYLTRANSFERASE RV2258C"/>
    <property type="match status" value="1"/>
</dbReference>
<name>A0A2S9TR27_9BACT</name>
<dbReference type="Gene3D" id="3.40.50.150">
    <property type="entry name" value="Vaccinia Virus protein VP39"/>
    <property type="match status" value="1"/>
</dbReference>
<organism evidence="3 4">
    <name type="scientific">Aliarcobacter cryaerophilus</name>
    <dbReference type="NCBI Taxonomy" id="28198"/>
    <lineage>
        <taxon>Bacteria</taxon>
        <taxon>Pseudomonadati</taxon>
        <taxon>Campylobacterota</taxon>
        <taxon>Epsilonproteobacteria</taxon>
        <taxon>Campylobacterales</taxon>
        <taxon>Arcobacteraceae</taxon>
        <taxon>Aliarcobacter</taxon>
    </lineage>
</organism>
<dbReference type="InterPro" id="IPR029063">
    <property type="entry name" value="SAM-dependent_MTases_sf"/>
</dbReference>
<sequence>MKKKDGYILDSTYPIFFYKEITPLWLNSAINFLGFKTPNISENFIYLELACATGINLIVNAINNPNGHFVGVDFNQKHIEIAKQNANEIGLKNIEFICCDFATFFEKNKRKFDFIVNHGTFSWVSPDVQKNILDIIENFLNDFGIFYLHYMCYPGSATLLPIQKLFNLVDSSIDEQSSKSVEIAKSLFDDLNSAGAFVDNPKIDSIIKTLNQSSEYLAHEFLTDFWNPLYSVDVHKMVYENTKTTFLGSANIVENIENISIPAKLQEIIKNIKAPDLKEYLKDLARNSKQRVDIFQKNPQMFSNNEHIEVINKLKFTLLSNSPKKGAITFNTLIGDIEAPKEVISPMLESLTKKDMSFKELLEFDSFKNNPLFLIETIFLMMNANYLQIVSSIEQNISEDFISKFDELMKKNGVNLKIHSKCCTAINSL</sequence>
<feature type="domain" description="Methyltransferase" evidence="2">
    <location>
        <begin position="41"/>
        <end position="156"/>
    </location>
</feature>
<dbReference type="Pfam" id="PF13847">
    <property type="entry name" value="Methyltransf_31"/>
    <property type="match status" value="1"/>
</dbReference>
<proteinExistence type="predicted"/>
<keyword evidence="3" id="KW-0489">Methyltransferase</keyword>
<dbReference type="AlphaFoldDB" id="A0A2S9TR27"/>
<dbReference type="InterPro" id="IPR053173">
    <property type="entry name" value="SAM-binding_MTase"/>
</dbReference>
<feature type="domain" description="Methyltransferase regulatory" evidence="1">
    <location>
        <begin position="214"/>
        <end position="295"/>
    </location>
</feature>
<evidence type="ECO:0000313" key="3">
    <source>
        <dbReference type="EMBL" id="PRN01298.1"/>
    </source>
</evidence>
<dbReference type="PANTHER" id="PTHR45128">
    <property type="entry name" value="METHYLTRANSFERASE TYPE 11"/>
    <property type="match status" value="1"/>
</dbReference>
<keyword evidence="3" id="KW-0808">Transferase</keyword>
<reference evidence="3 4" key="1">
    <citation type="submission" date="2017-09" db="EMBL/GenBank/DDBJ databases">
        <title>Reassesment of A. cryaerophilus.</title>
        <authorList>
            <person name="Perez-Cataluna A."/>
            <person name="Collado L."/>
            <person name="Salgado O."/>
            <person name="Lefinanco V."/>
            <person name="Figueras M.J."/>
        </authorList>
    </citation>
    <scope>NUCLEOTIDE SEQUENCE [LARGE SCALE GENOMIC DNA]</scope>
    <source>
        <strain evidence="3 4">LMG 10229</strain>
    </source>
</reference>
<dbReference type="GO" id="GO:0008168">
    <property type="term" value="F:methyltransferase activity"/>
    <property type="evidence" value="ECO:0007669"/>
    <property type="project" value="UniProtKB-KW"/>
</dbReference>
<dbReference type="CDD" id="cd02440">
    <property type="entry name" value="AdoMet_MTases"/>
    <property type="match status" value="1"/>
</dbReference>
<evidence type="ECO:0000259" key="1">
    <source>
        <dbReference type="Pfam" id="PF10119"/>
    </source>
</evidence>
<accession>A0A2S9TR27</accession>